<evidence type="ECO:0000313" key="5">
    <source>
        <dbReference type="Proteomes" id="UP000467130"/>
    </source>
</evidence>
<dbReference type="InterPro" id="IPR028098">
    <property type="entry name" value="Glyco_trans_4-like_N"/>
</dbReference>
<proteinExistence type="predicted"/>
<dbReference type="GO" id="GO:0016757">
    <property type="term" value="F:glycosyltransferase activity"/>
    <property type="evidence" value="ECO:0007669"/>
    <property type="project" value="UniProtKB-KW"/>
</dbReference>
<protein>
    <submittedName>
        <fullName evidence="4">Glycosyl transferase</fullName>
    </submittedName>
</protein>
<evidence type="ECO:0000259" key="3">
    <source>
        <dbReference type="Pfam" id="PF13439"/>
    </source>
</evidence>
<dbReference type="RefSeq" id="WP_163790161.1">
    <property type="nucleotide sequence ID" value="NZ_AP022587.1"/>
</dbReference>
<dbReference type="KEGG" id="msto:MSTO_22890"/>
<keyword evidence="1" id="KW-0328">Glycosyltransferase</keyword>
<evidence type="ECO:0000256" key="2">
    <source>
        <dbReference type="ARBA" id="ARBA00022679"/>
    </source>
</evidence>
<keyword evidence="2 4" id="KW-0808">Transferase</keyword>
<dbReference type="PANTHER" id="PTHR12526:SF635">
    <property type="entry name" value="GLYCOSYL TRANSFERASE GROUP 1"/>
    <property type="match status" value="1"/>
</dbReference>
<feature type="domain" description="Glycosyltransferase subfamily 4-like N-terminal" evidence="3">
    <location>
        <begin position="19"/>
        <end position="184"/>
    </location>
</feature>
<keyword evidence="5" id="KW-1185">Reference proteome</keyword>
<gene>
    <name evidence="4" type="ORF">MSTO_22890</name>
</gene>
<organism evidence="4 5">
    <name type="scientific">Mycobacterium stomatepiae</name>
    <dbReference type="NCBI Taxonomy" id="470076"/>
    <lineage>
        <taxon>Bacteria</taxon>
        <taxon>Bacillati</taxon>
        <taxon>Actinomycetota</taxon>
        <taxon>Actinomycetes</taxon>
        <taxon>Mycobacteriales</taxon>
        <taxon>Mycobacteriaceae</taxon>
        <taxon>Mycobacterium</taxon>
        <taxon>Mycobacterium simiae complex</taxon>
    </lineage>
</organism>
<dbReference type="SUPFAM" id="SSF53756">
    <property type="entry name" value="UDP-Glycosyltransferase/glycogen phosphorylase"/>
    <property type="match status" value="1"/>
</dbReference>
<dbReference type="Gene3D" id="3.40.50.2000">
    <property type="entry name" value="Glycogen Phosphorylase B"/>
    <property type="match status" value="2"/>
</dbReference>
<name>A0A7I7Q6V9_9MYCO</name>
<dbReference type="AlphaFoldDB" id="A0A7I7Q6V9"/>
<reference evidence="4 5" key="1">
    <citation type="journal article" date="2019" name="Emerg. Microbes Infect.">
        <title>Comprehensive subspecies identification of 175 nontuberculous mycobacteria species based on 7547 genomic profiles.</title>
        <authorList>
            <person name="Matsumoto Y."/>
            <person name="Kinjo T."/>
            <person name="Motooka D."/>
            <person name="Nabeya D."/>
            <person name="Jung N."/>
            <person name="Uechi K."/>
            <person name="Horii T."/>
            <person name="Iida T."/>
            <person name="Fujita J."/>
            <person name="Nakamura S."/>
        </authorList>
    </citation>
    <scope>NUCLEOTIDE SEQUENCE [LARGE SCALE GENOMIC DNA]</scope>
    <source>
        <strain evidence="4 5">JCM 17783</strain>
    </source>
</reference>
<dbReference type="PANTHER" id="PTHR12526">
    <property type="entry name" value="GLYCOSYLTRANSFERASE"/>
    <property type="match status" value="1"/>
</dbReference>
<evidence type="ECO:0000313" key="4">
    <source>
        <dbReference type="EMBL" id="BBY22084.1"/>
    </source>
</evidence>
<sequence length="397" mass="42547">MRIAIVAGDDFIGDDPALLGGALSVQGHDVGVYVRQGDRRPAQSRSDRGYRIVSGCVGPAAARSAADMLPFVGDWAAKLERCWLSDQPDVVHAFGWLGGLAAQLAARREALPTVQTFQALAALSQSYPDATAAKGMEQQRIESLLARNARWATAECSAEPDVLARLRHGRERASVFCGGIDVEQFAPTGPVLECTDPHRILCVAPNPLLDNGFDIAVKALPRVPATELVFAETGATNRAHDQARAKLRRLARELRVADRVRFSGTVPGDELPMLLRSAAVLVCTPRQSQRATPVLQAMATGLAVIALPVGALSDIVVDDVTGIVLSADNPVELSAALRSVPVQSFRCKSMGAAGRSRALSRYTWRRIALDSLAIYGKLSSARVLCRTRRGATEEVTR</sequence>
<dbReference type="Pfam" id="PF13439">
    <property type="entry name" value="Glyco_transf_4"/>
    <property type="match status" value="1"/>
</dbReference>
<dbReference type="Proteomes" id="UP000467130">
    <property type="component" value="Chromosome"/>
</dbReference>
<accession>A0A7I7Q6V9</accession>
<dbReference type="Pfam" id="PF13692">
    <property type="entry name" value="Glyco_trans_1_4"/>
    <property type="match status" value="1"/>
</dbReference>
<dbReference type="EMBL" id="AP022587">
    <property type="protein sequence ID" value="BBY22084.1"/>
    <property type="molecule type" value="Genomic_DNA"/>
</dbReference>
<evidence type="ECO:0000256" key="1">
    <source>
        <dbReference type="ARBA" id="ARBA00022676"/>
    </source>
</evidence>